<gene>
    <name evidence="1" type="ORF">ERS852491_04552</name>
</gene>
<dbReference type="AlphaFoldDB" id="A0A174LFS8"/>
<sequence>MTKHEIMKDYVEDKVTELSGRLASYNFSDDTLNAISFLTNYSDKVVKKYVRAADKEYGFSIIITWHFSTETDDLNLEAMNFAQGFMDWLDEQNRNKAFPDFGEKCQVKKIENLQNMPNLAAVDWERMIAQYMIQCRVLYFEKER</sequence>
<name>A0A174LFS8_9FIRM</name>
<reference evidence="1 2" key="1">
    <citation type="submission" date="2015-09" db="EMBL/GenBank/DDBJ databases">
        <authorList>
            <consortium name="Pathogen Informatics"/>
        </authorList>
    </citation>
    <scope>NUCLEOTIDE SEQUENCE [LARGE SCALE GENOMIC DNA]</scope>
    <source>
        <strain evidence="1 2">2789STDY5834876</strain>
    </source>
</reference>
<accession>A0A174LFS8</accession>
<dbReference type="OrthoDB" id="1690493at2"/>
<dbReference type="EMBL" id="CYZU01000066">
    <property type="protein sequence ID" value="CUP20715.1"/>
    <property type="molecule type" value="Genomic_DNA"/>
</dbReference>
<dbReference type="STRING" id="39482.ERS852491_04552"/>
<proteinExistence type="predicted"/>
<organism evidence="1 2">
    <name type="scientific">Faecalicatena contorta</name>
    <dbReference type="NCBI Taxonomy" id="39482"/>
    <lineage>
        <taxon>Bacteria</taxon>
        <taxon>Bacillati</taxon>
        <taxon>Bacillota</taxon>
        <taxon>Clostridia</taxon>
        <taxon>Lachnospirales</taxon>
        <taxon>Lachnospiraceae</taxon>
        <taxon>Faecalicatena</taxon>
    </lineage>
</organism>
<dbReference type="Proteomes" id="UP000095544">
    <property type="component" value="Unassembled WGS sequence"/>
</dbReference>
<protein>
    <submittedName>
        <fullName evidence="1">Uncharacterized protein</fullName>
    </submittedName>
</protein>
<evidence type="ECO:0000313" key="2">
    <source>
        <dbReference type="Proteomes" id="UP000095544"/>
    </source>
</evidence>
<evidence type="ECO:0000313" key="1">
    <source>
        <dbReference type="EMBL" id="CUP20715.1"/>
    </source>
</evidence>
<dbReference type="RefSeq" id="WP_055155047.1">
    <property type="nucleotide sequence ID" value="NZ_CYZU01000066.1"/>
</dbReference>